<reference evidence="1" key="1">
    <citation type="submission" date="2020-07" db="EMBL/GenBank/DDBJ databases">
        <title>Draft Genome Sequence of a Deep-Sea Yeast, Naganishia (Cryptococcus) liquefaciens strain N6.</title>
        <authorList>
            <person name="Han Y.W."/>
            <person name="Kajitani R."/>
            <person name="Morimoto H."/>
            <person name="Parhat M."/>
            <person name="Tsubouchi H."/>
            <person name="Bakenova O."/>
            <person name="Ogata M."/>
            <person name="Argunhan B."/>
            <person name="Aoki R."/>
            <person name="Kajiwara S."/>
            <person name="Itoh T."/>
            <person name="Iwasaki H."/>
        </authorList>
    </citation>
    <scope>NUCLEOTIDE SEQUENCE</scope>
    <source>
        <strain evidence="1">N6</strain>
    </source>
</reference>
<name>A0A8H3TU82_9TREE</name>
<proteinExistence type="predicted"/>
<dbReference type="EMBL" id="BLZA01000019">
    <property type="protein sequence ID" value="GHJ86988.1"/>
    <property type="molecule type" value="Genomic_DNA"/>
</dbReference>
<dbReference type="Proteomes" id="UP000620104">
    <property type="component" value="Unassembled WGS sequence"/>
</dbReference>
<evidence type="ECO:0000313" key="1">
    <source>
        <dbReference type="EMBL" id="GHJ86988.1"/>
    </source>
</evidence>
<gene>
    <name evidence="1" type="ORF">NliqN6_3390</name>
</gene>
<sequence length="118" mass="13426">MKPLGHAMARGKGLTLQHFMLQSEISKSYRQAVRATRALPDISTRRETLDFLRIDLEKLRGVSDISTIRSTLADFNRNNKHFIPSLGLSSAGMVDQKPPRLIGQKIPRHQTLVRRFFA</sequence>
<dbReference type="OrthoDB" id="74240at2759"/>
<organism evidence="1 2">
    <name type="scientific">Naganishia liquefaciens</name>
    <dbReference type="NCBI Taxonomy" id="104408"/>
    <lineage>
        <taxon>Eukaryota</taxon>
        <taxon>Fungi</taxon>
        <taxon>Dikarya</taxon>
        <taxon>Basidiomycota</taxon>
        <taxon>Agaricomycotina</taxon>
        <taxon>Tremellomycetes</taxon>
        <taxon>Filobasidiales</taxon>
        <taxon>Filobasidiaceae</taxon>
        <taxon>Naganishia</taxon>
    </lineage>
</organism>
<protein>
    <submittedName>
        <fullName evidence="1">Uncharacterized protein</fullName>
    </submittedName>
</protein>
<dbReference type="AlphaFoldDB" id="A0A8H3TU82"/>
<evidence type="ECO:0000313" key="2">
    <source>
        <dbReference type="Proteomes" id="UP000620104"/>
    </source>
</evidence>
<comment type="caution">
    <text evidence="1">The sequence shown here is derived from an EMBL/GenBank/DDBJ whole genome shotgun (WGS) entry which is preliminary data.</text>
</comment>
<accession>A0A8H3TU82</accession>
<keyword evidence="2" id="KW-1185">Reference proteome</keyword>